<reference evidence="2" key="1">
    <citation type="journal article" date="2019" name="Int. J. Syst. Evol. Microbiol.">
        <title>The Global Catalogue of Microorganisms (GCM) 10K type strain sequencing project: providing services to taxonomists for standard genome sequencing and annotation.</title>
        <authorList>
            <consortium name="The Broad Institute Genomics Platform"/>
            <consortium name="The Broad Institute Genome Sequencing Center for Infectious Disease"/>
            <person name="Wu L."/>
            <person name="Ma J."/>
        </authorList>
    </citation>
    <scope>NUCLEOTIDE SEQUENCE [LARGE SCALE GENOMIC DNA]</scope>
    <source>
        <strain evidence="2">CGMCC 1.15043</strain>
    </source>
</reference>
<proteinExistence type="predicted"/>
<evidence type="ECO:0000313" key="2">
    <source>
        <dbReference type="Proteomes" id="UP000615455"/>
    </source>
</evidence>
<gene>
    <name evidence="1" type="ORF">GCM10008018_46340</name>
</gene>
<evidence type="ECO:0000313" key="1">
    <source>
        <dbReference type="EMBL" id="GFZ94710.1"/>
    </source>
</evidence>
<accession>A0ABQ1F072</accession>
<protein>
    <submittedName>
        <fullName evidence="1">Uncharacterized protein</fullName>
    </submittedName>
</protein>
<organism evidence="1 2">
    <name type="scientific">Paenibacillus marchantiophytorum</name>
    <dbReference type="NCBI Taxonomy" id="1619310"/>
    <lineage>
        <taxon>Bacteria</taxon>
        <taxon>Bacillati</taxon>
        <taxon>Bacillota</taxon>
        <taxon>Bacilli</taxon>
        <taxon>Bacillales</taxon>
        <taxon>Paenibacillaceae</taxon>
        <taxon>Paenibacillus</taxon>
    </lineage>
</organism>
<dbReference type="EMBL" id="BMHE01000028">
    <property type="protein sequence ID" value="GFZ94710.1"/>
    <property type="molecule type" value="Genomic_DNA"/>
</dbReference>
<dbReference type="Proteomes" id="UP000615455">
    <property type="component" value="Unassembled WGS sequence"/>
</dbReference>
<sequence>MGFNIIVHVYERATIRVLTASRPWLAAPLQKETPYRPPVGSLIFYWNASAALTFIFEPYRVLAFQRVCILSAGWE</sequence>
<comment type="caution">
    <text evidence="1">The sequence shown here is derived from an EMBL/GenBank/DDBJ whole genome shotgun (WGS) entry which is preliminary data.</text>
</comment>
<name>A0ABQ1F072_9BACL</name>
<keyword evidence="2" id="KW-1185">Reference proteome</keyword>